<dbReference type="CDD" id="cd00780">
    <property type="entry name" value="NTF2"/>
    <property type="match status" value="1"/>
</dbReference>
<reference evidence="7" key="1">
    <citation type="journal article" date="2019" name="Curr. Biol.">
        <title>Genome Sequence of Striga asiatica Provides Insight into the Evolution of Plant Parasitism.</title>
        <authorList>
            <person name="Yoshida S."/>
            <person name="Kim S."/>
            <person name="Wafula E.K."/>
            <person name="Tanskanen J."/>
            <person name="Kim Y.M."/>
            <person name="Honaas L."/>
            <person name="Yang Z."/>
            <person name="Spallek T."/>
            <person name="Conn C.E."/>
            <person name="Ichihashi Y."/>
            <person name="Cheong K."/>
            <person name="Cui S."/>
            <person name="Der J.P."/>
            <person name="Gundlach H."/>
            <person name="Jiao Y."/>
            <person name="Hori C."/>
            <person name="Ishida J.K."/>
            <person name="Kasahara H."/>
            <person name="Kiba T."/>
            <person name="Kim M.S."/>
            <person name="Koo N."/>
            <person name="Laohavisit A."/>
            <person name="Lee Y.H."/>
            <person name="Lumba S."/>
            <person name="McCourt P."/>
            <person name="Mortimer J.C."/>
            <person name="Mutuku J.M."/>
            <person name="Nomura T."/>
            <person name="Sasaki-Sekimoto Y."/>
            <person name="Seto Y."/>
            <person name="Wang Y."/>
            <person name="Wakatake T."/>
            <person name="Sakakibara H."/>
            <person name="Demura T."/>
            <person name="Yamaguchi S."/>
            <person name="Yoneyama K."/>
            <person name="Manabe R.I."/>
            <person name="Nelson D.C."/>
            <person name="Schulman A.H."/>
            <person name="Timko M.P."/>
            <person name="dePamphilis C.W."/>
            <person name="Choi D."/>
            <person name="Shirasu K."/>
        </authorList>
    </citation>
    <scope>NUCLEOTIDE SEQUENCE [LARGE SCALE GENOMIC DNA]</scope>
    <source>
        <strain evidence="7">cv. UVA1</strain>
    </source>
</reference>
<evidence type="ECO:0000313" key="7">
    <source>
        <dbReference type="Proteomes" id="UP000325081"/>
    </source>
</evidence>
<feature type="domain" description="NTF2" evidence="5">
    <location>
        <begin position="747"/>
        <end position="863"/>
    </location>
</feature>
<comment type="similarity">
    <text evidence="1">Belongs to the glycosyl hydrolases 36 family.</text>
</comment>
<dbReference type="PROSITE" id="PS50177">
    <property type="entry name" value="NTF2_DOMAIN"/>
    <property type="match status" value="1"/>
</dbReference>
<gene>
    <name evidence="6" type="ORF">STAS_34504</name>
</gene>
<dbReference type="Pfam" id="PF02136">
    <property type="entry name" value="NTF2"/>
    <property type="match status" value="1"/>
</dbReference>
<dbReference type="InterPro" id="IPR001810">
    <property type="entry name" value="F-box_dom"/>
</dbReference>
<comment type="caution">
    <text evidence="6">The sequence shown here is derived from an EMBL/GenBank/DDBJ whole genome shotgun (WGS) entry which is preliminary data.</text>
</comment>
<dbReference type="EMBL" id="BKCP01012737">
    <property type="protein sequence ID" value="GER56751.1"/>
    <property type="molecule type" value="Genomic_DNA"/>
</dbReference>
<evidence type="ECO:0000256" key="2">
    <source>
        <dbReference type="ARBA" id="ARBA00012708"/>
    </source>
</evidence>
<dbReference type="InterPro" id="IPR017853">
    <property type="entry name" value="GH"/>
</dbReference>
<accession>A0A5A7RHY4</accession>
<dbReference type="InterPro" id="IPR032710">
    <property type="entry name" value="NTF2-like_dom_sf"/>
</dbReference>
<dbReference type="GO" id="GO:0047274">
    <property type="term" value="F:galactinol-sucrose galactosyltransferase activity"/>
    <property type="evidence" value="ECO:0007669"/>
    <property type="project" value="UniProtKB-EC"/>
</dbReference>
<organism evidence="6 7">
    <name type="scientific">Striga asiatica</name>
    <name type="common">Asiatic witchweed</name>
    <name type="synonym">Buchnera asiatica</name>
    <dbReference type="NCBI Taxonomy" id="4170"/>
    <lineage>
        <taxon>Eukaryota</taxon>
        <taxon>Viridiplantae</taxon>
        <taxon>Streptophyta</taxon>
        <taxon>Embryophyta</taxon>
        <taxon>Tracheophyta</taxon>
        <taxon>Spermatophyta</taxon>
        <taxon>Magnoliopsida</taxon>
        <taxon>eudicotyledons</taxon>
        <taxon>Gunneridae</taxon>
        <taxon>Pentapetalae</taxon>
        <taxon>asterids</taxon>
        <taxon>lamiids</taxon>
        <taxon>Lamiales</taxon>
        <taxon>Orobanchaceae</taxon>
        <taxon>Buchnereae</taxon>
        <taxon>Striga</taxon>
    </lineage>
</organism>
<keyword evidence="3" id="KW-0119">Carbohydrate metabolism</keyword>
<dbReference type="EC" id="2.4.1.82" evidence="2"/>
<evidence type="ECO:0000256" key="1">
    <source>
        <dbReference type="ARBA" id="ARBA00007240"/>
    </source>
</evidence>
<dbReference type="InterPro" id="IPR018222">
    <property type="entry name" value="Nuclear_transport_factor_2_euk"/>
</dbReference>
<sequence length="1548" mass="173437">MAAAAAAAPCIKGGSLMINGETLLTRVPSNVVVFPVTDRSSCSSSSAVFLGASSSVPSSRHVFGLGVLKEYRYMCLFRHKIWWMIPRFGCSGRDIPMETQMLLLEVRLESVAACDDNLSVKNGHNTFYVLLLPVLEGQFRASLQGNSANELEFCVESGDTHVQTTEVSESVFVNSGNNPFELITDSFRIIEQHKGTFTHIKHKKNPVHLDWFGWCTWDAFYKDVNPRGIREGIESFLEGGCPPKFVIIDDGWQDTFNEFQNEGEPFIEGTQFASRLIDISECFKFKSFGDDDSNCRDLHDLVQIIKEKYGVKFVYVWHALIGYWGGLLPSSEKMKKYNPKITYPIQSPGNVGNTRDIAMDSLEKYGVGLIDPDKIFDFYNDLHSYLSGIGIDGVKVDVQNLIETLGTGNGGRVSLTRRYQGALEDSKRSATSRASEDFMPREHKFQTLHVASVAFNSLLLGEIVVPDWDMFQSDHYAAEFHGAARAVGGCPVYVSDKPGMHDFKVLKKLVLPDGSILRAKYAGRPTRDCLFVDTVMDGKSLLKIWNVNNCSGLVGVFNCQGAGNWPLRDGPSHDSDSSSESSVLSGHVSPEDINFLQQVADESWNGDCAVYAFHSGSLSRLSKEEGVEVLLGTLECEIFTISPIRVLNELVDFAPIGLIDMFNSGGAIEGVSFVNEPFRSTFGAYSSKELSSCNVEKKGGFDSRFKFTSVSPIQEHRSLKEWSLPNIETSLVLLRLPAKHIAVCRCVGREFVEKYYTILHSSPELAHIFYQDKSTIHRVEEDGSMSVTTTCQAIKEKIVSLNYGDSRVEIKSVDSFESSECKVNVFVTGHLVVNDNVVKSFAQFFILAPQDNDYFVLTDLLRYIDIVNGNPTIGSDIVVHPTTTPEESAFADEVYSPSEYGNSVFFSGVEVPVSDFVDEASPISISIVRHLSFAPEKRCADSRTSPISNGDGSGYNKGDDKELVVKSIAKHDQISKKSYASVVRSGGSDYNKGGLDSRFKFTSFRPIKENPNLKEEWSLPNRETSLVLLRLHAKHIAVCRCVCRSWLSLTTSRGFISAQLDHARSESDSQFLFHYSVPRLERDKAPVKPTQSGLVCFSPDTLIIGSINGLICSTGNWRYCSWPSPNDVWIWNPSTGLSKKLPMGIRFFQRFSNIQATFAFCWDEESDVYKVVRIISKKCEPTFAEVWSSDINSWEEIDLTYHPSFYHPSNPVNLVPTTVCNVFVRNSPHWAVLDYDGNPFIISFDVKTNKLKLFSFPSQLSSDPEDVAMRITTGSGQLFVTNWMGELAVLDYLYMAAEDEETLAPLLSEAQSMYCPYRLWKMEVNGRWICSRLVSFGFDFHYCLNSVGGGKYMLLQTPSDIALYDIVKSRVIRTYEVPQDFFCISSAFDFVGSLVSMEGSEPFGDDFSKLITPTWPSHLQMNLNPRKQLLMLLEEDKFFADEMERYSYEALIGARNERRDSWFVIVKCQDDSIRLIDGQNLSLHLELDNGRIGLELPSVKYSSTCHGLRLRDSSITNCSYFFVLQINSDRPVEGGLRGPVDKCIFWQA</sequence>
<dbReference type="InterPro" id="IPR008811">
    <property type="entry name" value="Glycosyl_hydrolases_36"/>
</dbReference>
<dbReference type="InterPro" id="IPR013785">
    <property type="entry name" value="Aldolase_TIM"/>
</dbReference>
<proteinExistence type="inferred from homology"/>
<dbReference type="OrthoDB" id="4664297at2759"/>
<dbReference type="PANTHER" id="PTHR31268:SF10">
    <property type="entry name" value="GALACTINOL--SUCROSE GALACTOSYLTRANSFERASE"/>
    <property type="match status" value="1"/>
</dbReference>
<dbReference type="SUPFAM" id="SSF81383">
    <property type="entry name" value="F-box domain"/>
    <property type="match status" value="1"/>
</dbReference>
<dbReference type="Pfam" id="PF08268">
    <property type="entry name" value="FBA_3"/>
    <property type="match status" value="1"/>
</dbReference>
<evidence type="ECO:0000256" key="4">
    <source>
        <dbReference type="ARBA" id="ARBA00049426"/>
    </source>
</evidence>
<evidence type="ECO:0000313" key="6">
    <source>
        <dbReference type="EMBL" id="GER56751.1"/>
    </source>
</evidence>
<dbReference type="Gene3D" id="3.20.20.70">
    <property type="entry name" value="Aldolase class I"/>
    <property type="match status" value="1"/>
</dbReference>
<dbReference type="Pfam" id="PF05691">
    <property type="entry name" value="Raffinose_syn"/>
    <property type="match status" value="1"/>
</dbReference>
<dbReference type="PANTHER" id="PTHR31268">
    <property type="match status" value="1"/>
</dbReference>
<dbReference type="InterPro" id="IPR036047">
    <property type="entry name" value="F-box-like_dom_sf"/>
</dbReference>
<dbReference type="SUPFAM" id="SSF51445">
    <property type="entry name" value="(Trans)glycosidases"/>
    <property type="match status" value="1"/>
</dbReference>
<dbReference type="InterPro" id="IPR002075">
    <property type="entry name" value="NTF2_dom"/>
</dbReference>
<comment type="catalytic activity">
    <reaction evidence="4">
        <text>alpha-D-galactosyl-(1-&gt;3)-1D-myo-inositol + sucrose = raffinose + myo-inositol</text>
        <dbReference type="Rhea" id="RHEA:20161"/>
        <dbReference type="ChEBI" id="CHEBI:16634"/>
        <dbReference type="ChEBI" id="CHEBI:17268"/>
        <dbReference type="ChEBI" id="CHEBI:17505"/>
        <dbReference type="ChEBI" id="CHEBI:17992"/>
        <dbReference type="EC" id="2.4.1.82"/>
    </reaction>
</comment>
<dbReference type="Pfam" id="PF00646">
    <property type="entry name" value="F-box"/>
    <property type="match status" value="1"/>
</dbReference>
<dbReference type="NCBIfam" id="TIGR01640">
    <property type="entry name" value="F_box_assoc_1"/>
    <property type="match status" value="1"/>
</dbReference>
<protein>
    <recommendedName>
        <fullName evidence="2">galactinol--sucrose galactosyltransferase</fullName>
        <ecNumber evidence="2">2.4.1.82</ecNumber>
    </recommendedName>
</protein>
<evidence type="ECO:0000256" key="3">
    <source>
        <dbReference type="ARBA" id="ARBA00023277"/>
    </source>
</evidence>
<dbReference type="Gene3D" id="3.10.450.50">
    <property type="match status" value="1"/>
</dbReference>
<dbReference type="Proteomes" id="UP000325081">
    <property type="component" value="Unassembled WGS sequence"/>
</dbReference>
<evidence type="ECO:0000259" key="5">
    <source>
        <dbReference type="PROSITE" id="PS50177"/>
    </source>
</evidence>
<dbReference type="InterPro" id="IPR013187">
    <property type="entry name" value="F-box-assoc_dom_typ3"/>
</dbReference>
<keyword evidence="7" id="KW-1185">Reference proteome</keyword>
<dbReference type="SUPFAM" id="SSF54427">
    <property type="entry name" value="NTF2-like"/>
    <property type="match status" value="1"/>
</dbReference>
<dbReference type="InterPro" id="IPR017451">
    <property type="entry name" value="F-box-assoc_interact_dom"/>
</dbReference>
<name>A0A5A7RHY4_STRAF</name>